<protein>
    <submittedName>
        <fullName evidence="1">Uncharacterized protein</fullName>
    </submittedName>
</protein>
<dbReference type="Proteomes" id="UP001497535">
    <property type="component" value="Unassembled WGS sequence"/>
</dbReference>
<accession>A0ACB0XTF6</accession>
<proteinExistence type="predicted"/>
<reference evidence="1" key="1">
    <citation type="submission" date="2023-11" db="EMBL/GenBank/DDBJ databases">
        <authorList>
            <person name="Poullet M."/>
        </authorList>
    </citation>
    <scope>NUCLEOTIDE SEQUENCE</scope>
    <source>
        <strain evidence="1">E1834</strain>
    </source>
</reference>
<evidence type="ECO:0000313" key="2">
    <source>
        <dbReference type="Proteomes" id="UP001497535"/>
    </source>
</evidence>
<comment type="caution">
    <text evidence="1">The sequence shown here is derived from an EMBL/GenBank/DDBJ whole genome shotgun (WGS) entry which is preliminary data.</text>
</comment>
<gene>
    <name evidence="1" type="ORF">MENTE1834_LOCUS3250</name>
</gene>
<organism evidence="1 2">
    <name type="scientific">Meloidogyne enterolobii</name>
    <name type="common">Root-knot nematode worm</name>
    <name type="synonym">Meloidogyne mayaguensis</name>
    <dbReference type="NCBI Taxonomy" id="390850"/>
    <lineage>
        <taxon>Eukaryota</taxon>
        <taxon>Metazoa</taxon>
        <taxon>Ecdysozoa</taxon>
        <taxon>Nematoda</taxon>
        <taxon>Chromadorea</taxon>
        <taxon>Rhabditida</taxon>
        <taxon>Tylenchina</taxon>
        <taxon>Tylenchomorpha</taxon>
        <taxon>Tylenchoidea</taxon>
        <taxon>Meloidogynidae</taxon>
        <taxon>Meloidogyninae</taxon>
        <taxon>Meloidogyne</taxon>
    </lineage>
</organism>
<dbReference type="EMBL" id="CAVMJV010000002">
    <property type="protein sequence ID" value="CAK5016245.1"/>
    <property type="molecule type" value="Genomic_DNA"/>
</dbReference>
<keyword evidence="2" id="KW-1185">Reference proteome</keyword>
<evidence type="ECO:0000313" key="1">
    <source>
        <dbReference type="EMBL" id="CAK5016245.1"/>
    </source>
</evidence>
<name>A0ACB0XTF6_MELEN</name>
<sequence length="67" mass="7767">MGKQLEEYSNTDTNTQFKYTHADRALSESIKEQIGETGDKVKDIMKDKVDDNEWVISDVRCRSELIL</sequence>